<feature type="chain" id="PRO_5010256902" description="DUF4148 domain-containing protein" evidence="1">
    <location>
        <begin position="25"/>
        <end position="117"/>
    </location>
</feature>
<dbReference type="Proteomes" id="UP000183287">
    <property type="component" value="Unassembled WGS sequence"/>
</dbReference>
<evidence type="ECO:0000256" key="1">
    <source>
        <dbReference type="SAM" id="SignalP"/>
    </source>
</evidence>
<dbReference type="RefSeq" id="WP_074902861.1">
    <property type="nucleotide sequence ID" value="NZ_FOUB01000002.1"/>
</dbReference>
<proteinExistence type="predicted"/>
<dbReference type="AlphaFoldDB" id="A0A1I4JD15"/>
<evidence type="ECO:0000313" key="2">
    <source>
        <dbReference type="EMBL" id="SFL64459.1"/>
    </source>
</evidence>
<keyword evidence="1" id="KW-0732">Signal</keyword>
<reference evidence="3" key="1">
    <citation type="submission" date="2016-10" db="EMBL/GenBank/DDBJ databases">
        <authorList>
            <person name="Varghese N."/>
            <person name="Submissions S."/>
        </authorList>
    </citation>
    <scope>NUCLEOTIDE SEQUENCE [LARGE SCALE GENOMIC DNA]</scope>
    <source>
        <strain evidence="3">Nm44</strain>
    </source>
</reference>
<evidence type="ECO:0000313" key="3">
    <source>
        <dbReference type="Proteomes" id="UP000183287"/>
    </source>
</evidence>
<protein>
    <recommendedName>
        <fullName evidence="4">DUF4148 domain-containing protein</fullName>
    </recommendedName>
</protein>
<sequence>MKTKIFFTSLVILIFLASIAPVSAESLNTADPEVKTIAPPDHNKLAEYYENEAKEMNLKGEEQKKLLKEYEIHSYYYGREGQDFQAHHEALLNKYEKAAERNSEMAAAHRKMSKTVR</sequence>
<organism evidence="2 3">
    <name type="scientific">Nitrosomonas communis</name>
    <dbReference type="NCBI Taxonomy" id="44574"/>
    <lineage>
        <taxon>Bacteria</taxon>
        <taxon>Pseudomonadati</taxon>
        <taxon>Pseudomonadota</taxon>
        <taxon>Betaproteobacteria</taxon>
        <taxon>Nitrosomonadales</taxon>
        <taxon>Nitrosomonadaceae</taxon>
        <taxon>Nitrosomonas</taxon>
    </lineage>
</organism>
<accession>A0A1I4JD15</accession>
<gene>
    <name evidence="2" type="ORF">SAMN05421863_10027</name>
</gene>
<keyword evidence="3" id="KW-1185">Reference proteome</keyword>
<evidence type="ECO:0008006" key="4">
    <source>
        <dbReference type="Google" id="ProtNLM"/>
    </source>
</evidence>
<name>A0A1I4JD15_9PROT</name>
<feature type="signal peptide" evidence="1">
    <location>
        <begin position="1"/>
        <end position="24"/>
    </location>
</feature>
<dbReference type="EMBL" id="FOUB01000002">
    <property type="protein sequence ID" value="SFL64459.1"/>
    <property type="molecule type" value="Genomic_DNA"/>
</dbReference>
<dbReference type="OrthoDB" id="8565362at2"/>